<dbReference type="OrthoDB" id="9790390at2"/>
<evidence type="ECO:0000256" key="8">
    <source>
        <dbReference type="PIRSR" id="PIRSR000077-1"/>
    </source>
</evidence>
<dbReference type="InterPro" id="IPR017937">
    <property type="entry name" value="Thioredoxin_CS"/>
</dbReference>
<dbReference type="PRINTS" id="PR00421">
    <property type="entry name" value="THIOREDOXIN"/>
</dbReference>
<dbReference type="InterPro" id="IPR036249">
    <property type="entry name" value="Thioredoxin-like_sf"/>
</dbReference>
<feature type="domain" description="Thioredoxin" evidence="10">
    <location>
        <begin position="1"/>
        <end position="107"/>
    </location>
</feature>
<keyword evidence="12" id="KW-1185">Reference proteome</keyword>
<feature type="site" description="Contributes to redox potential value" evidence="8">
    <location>
        <position position="34"/>
    </location>
</feature>
<dbReference type="GO" id="GO:0015035">
    <property type="term" value="F:protein-disulfide reductase activity"/>
    <property type="evidence" value="ECO:0007669"/>
    <property type="project" value="UniProtKB-UniRule"/>
</dbReference>
<evidence type="ECO:0000313" key="12">
    <source>
        <dbReference type="Proteomes" id="UP000295496"/>
    </source>
</evidence>
<dbReference type="Gene3D" id="3.40.30.10">
    <property type="entry name" value="Glutaredoxin"/>
    <property type="match status" value="1"/>
</dbReference>
<organism evidence="11 12">
    <name type="scientific">Lonepinella koalarum</name>
    <dbReference type="NCBI Taxonomy" id="53417"/>
    <lineage>
        <taxon>Bacteria</taxon>
        <taxon>Pseudomonadati</taxon>
        <taxon>Pseudomonadota</taxon>
        <taxon>Gammaproteobacteria</taxon>
        <taxon>Pasteurellales</taxon>
        <taxon>Pasteurellaceae</taxon>
        <taxon>Lonepinella</taxon>
    </lineage>
</organism>
<keyword evidence="5 9" id="KW-0676">Redox-active center</keyword>
<feature type="disulfide bond" description="Redox-active" evidence="9">
    <location>
        <begin position="32"/>
        <end position="35"/>
    </location>
</feature>
<dbReference type="CDD" id="cd02947">
    <property type="entry name" value="TRX_family"/>
    <property type="match status" value="1"/>
</dbReference>
<evidence type="ECO:0000256" key="1">
    <source>
        <dbReference type="ARBA" id="ARBA00008987"/>
    </source>
</evidence>
<dbReference type="PROSITE" id="PS51352">
    <property type="entry name" value="THIOREDOXIN_2"/>
    <property type="match status" value="1"/>
</dbReference>
<feature type="active site" description="Nucleophile" evidence="8">
    <location>
        <position position="35"/>
    </location>
</feature>
<dbReference type="PIRSF" id="PIRSF000077">
    <property type="entry name" value="Thioredoxin"/>
    <property type="match status" value="1"/>
</dbReference>
<dbReference type="PROSITE" id="PS00194">
    <property type="entry name" value="THIOREDOXIN_1"/>
    <property type="match status" value="1"/>
</dbReference>
<keyword evidence="3" id="KW-0249">Electron transport</keyword>
<comment type="caution">
    <text evidence="11">The sequence shown here is derived from an EMBL/GenBank/DDBJ whole genome shotgun (WGS) entry which is preliminary data.</text>
</comment>
<keyword evidence="4 9" id="KW-1015">Disulfide bond</keyword>
<dbReference type="AlphaFoldDB" id="A0A4V2PUB0"/>
<dbReference type="GO" id="GO:0045454">
    <property type="term" value="P:cell redox homeostasis"/>
    <property type="evidence" value="ECO:0007669"/>
    <property type="project" value="TreeGrafter"/>
</dbReference>
<accession>A0A4V2PUB0</accession>
<evidence type="ECO:0000256" key="9">
    <source>
        <dbReference type="PIRSR" id="PIRSR000077-4"/>
    </source>
</evidence>
<gene>
    <name evidence="11" type="ORF">EV692_1016</name>
</gene>
<dbReference type="NCBIfam" id="TIGR01068">
    <property type="entry name" value="thioredoxin"/>
    <property type="match status" value="1"/>
</dbReference>
<evidence type="ECO:0000256" key="3">
    <source>
        <dbReference type="ARBA" id="ARBA00022982"/>
    </source>
</evidence>
<evidence type="ECO:0000256" key="5">
    <source>
        <dbReference type="ARBA" id="ARBA00023284"/>
    </source>
</evidence>
<protein>
    <recommendedName>
        <fullName evidence="6 7">Thioredoxin</fullName>
    </recommendedName>
</protein>
<evidence type="ECO:0000256" key="6">
    <source>
        <dbReference type="NCBIfam" id="TIGR01068"/>
    </source>
</evidence>
<name>A0A4V2PUB0_9PAST</name>
<sequence length="107" mass="11671">MADVLHVTDASFEADVLNSDVPVLLDFWAPWCGPCRMIGPILEDLAKEYGDKVKIVKMNIDDNQGTPTQFGVRGIPTLLLFKEGKVLATQVGVVPKTQLASFVNQAL</sequence>
<feature type="site" description="Contributes to redox potential value" evidence="8">
    <location>
        <position position="33"/>
    </location>
</feature>
<keyword evidence="2" id="KW-0813">Transport</keyword>
<dbReference type="PANTHER" id="PTHR45663:SF11">
    <property type="entry name" value="GEO12009P1"/>
    <property type="match status" value="1"/>
</dbReference>
<feature type="site" description="Deprotonates C-terminal active site Cys" evidence="8">
    <location>
        <position position="26"/>
    </location>
</feature>
<dbReference type="PANTHER" id="PTHR45663">
    <property type="entry name" value="GEO12009P1"/>
    <property type="match status" value="1"/>
</dbReference>
<dbReference type="InterPro" id="IPR013766">
    <property type="entry name" value="Thioredoxin_domain"/>
</dbReference>
<dbReference type="GO" id="GO:0005829">
    <property type="term" value="C:cytosol"/>
    <property type="evidence" value="ECO:0007669"/>
    <property type="project" value="TreeGrafter"/>
</dbReference>
<proteinExistence type="inferred from homology"/>
<dbReference type="FunFam" id="3.40.30.10:FF:000001">
    <property type="entry name" value="Thioredoxin"/>
    <property type="match status" value="1"/>
</dbReference>
<evidence type="ECO:0000313" key="11">
    <source>
        <dbReference type="EMBL" id="TCK69811.1"/>
    </source>
</evidence>
<evidence type="ECO:0000259" key="10">
    <source>
        <dbReference type="PROSITE" id="PS51352"/>
    </source>
</evidence>
<dbReference type="SUPFAM" id="SSF52833">
    <property type="entry name" value="Thioredoxin-like"/>
    <property type="match status" value="1"/>
</dbReference>
<dbReference type="Pfam" id="PF00085">
    <property type="entry name" value="Thioredoxin"/>
    <property type="match status" value="1"/>
</dbReference>
<comment type="similarity">
    <text evidence="1 7">Belongs to the thioredoxin family.</text>
</comment>
<evidence type="ECO:0000256" key="2">
    <source>
        <dbReference type="ARBA" id="ARBA00022448"/>
    </source>
</evidence>
<feature type="active site" description="Nucleophile" evidence="8">
    <location>
        <position position="32"/>
    </location>
</feature>
<reference evidence="11 12" key="1">
    <citation type="submission" date="2019-03" db="EMBL/GenBank/DDBJ databases">
        <title>Genomic Encyclopedia of Type Strains, Phase IV (KMG-IV): sequencing the most valuable type-strain genomes for metagenomic binning, comparative biology and taxonomic classification.</title>
        <authorList>
            <person name="Goeker M."/>
        </authorList>
    </citation>
    <scope>NUCLEOTIDE SEQUENCE [LARGE SCALE GENOMIC DNA]</scope>
    <source>
        <strain evidence="11 12">DSM 10053</strain>
    </source>
</reference>
<dbReference type="EMBL" id="SMGJ01000003">
    <property type="protein sequence ID" value="TCK69811.1"/>
    <property type="molecule type" value="Genomic_DNA"/>
</dbReference>
<evidence type="ECO:0000256" key="7">
    <source>
        <dbReference type="PIRNR" id="PIRNR000077"/>
    </source>
</evidence>
<dbReference type="RefSeq" id="WP_132301188.1">
    <property type="nucleotide sequence ID" value="NZ_CP170642.1"/>
</dbReference>
<dbReference type="InterPro" id="IPR005746">
    <property type="entry name" value="Thioredoxin"/>
</dbReference>
<evidence type="ECO:0000256" key="4">
    <source>
        <dbReference type="ARBA" id="ARBA00023157"/>
    </source>
</evidence>
<dbReference type="Proteomes" id="UP000295496">
    <property type="component" value="Unassembled WGS sequence"/>
</dbReference>